<keyword evidence="2" id="KW-1185">Reference proteome</keyword>
<dbReference type="AlphaFoldDB" id="A0AAE0HS76"/>
<proteinExistence type="predicted"/>
<dbReference type="Gene3D" id="3.40.50.1220">
    <property type="entry name" value="TPP-binding domain"/>
    <property type="match status" value="1"/>
</dbReference>
<dbReference type="SUPFAM" id="SSF52467">
    <property type="entry name" value="DHS-like NAD/FAD-binding domain"/>
    <property type="match status" value="1"/>
</dbReference>
<dbReference type="EMBL" id="JAUEDM010000011">
    <property type="protein sequence ID" value="KAK3311919.1"/>
    <property type="molecule type" value="Genomic_DNA"/>
</dbReference>
<dbReference type="InterPro" id="IPR029035">
    <property type="entry name" value="DHS-like_NAD/FAD-binding_dom"/>
</dbReference>
<comment type="caution">
    <text evidence="1">The sequence shown here is derived from an EMBL/GenBank/DDBJ whole genome shotgun (WGS) entry which is preliminary data.</text>
</comment>
<sequence>MVYLGEHHWHGEEIADLIDRDLSADPDALLILGTNLKVKGPGELVKMFASTVKAKDGRVIYVNLSKSYQKWRETFDYWVEWRCDRWVRDLKMRTPLFHGGRGMATPTTDTTA</sequence>
<reference evidence="1" key="2">
    <citation type="submission" date="2023-06" db="EMBL/GenBank/DDBJ databases">
        <authorList>
            <consortium name="Lawrence Berkeley National Laboratory"/>
            <person name="Haridas S."/>
            <person name="Hensen N."/>
            <person name="Bonometti L."/>
            <person name="Westerberg I."/>
            <person name="Brannstrom I.O."/>
            <person name="Guillou S."/>
            <person name="Cros-Aarteil S."/>
            <person name="Calhoun S."/>
            <person name="Kuo A."/>
            <person name="Mondo S."/>
            <person name="Pangilinan J."/>
            <person name="Riley R."/>
            <person name="Labutti K."/>
            <person name="Andreopoulos B."/>
            <person name="Lipzen A."/>
            <person name="Chen C."/>
            <person name="Yanf M."/>
            <person name="Daum C."/>
            <person name="Ng V."/>
            <person name="Clum A."/>
            <person name="Steindorff A."/>
            <person name="Ohm R."/>
            <person name="Martin F."/>
            <person name="Silar P."/>
            <person name="Natvig D."/>
            <person name="Lalanne C."/>
            <person name="Gautier V."/>
            <person name="Ament-Velasquez S.L."/>
            <person name="Kruys A."/>
            <person name="Hutchinson M.I."/>
            <person name="Powell A.J."/>
            <person name="Barry K."/>
            <person name="Miller A.N."/>
            <person name="Grigoriev I.V."/>
            <person name="Debuchy R."/>
            <person name="Gladieux P."/>
            <person name="Thoren M.H."/>
            <person name="Johannesson H."/>
        </authorList>
    </citation>
    <scope>NUCLEOTIDE SEQUENCE</scope>
    <source>
        <strain evidence="1">CBS 118394</strain>
    </source>
</reference>
<evidence type="ECO:0000313" key="1">
    <source>
        <dbReference type="EMBL" id="KAK3311919.1"/>
    </source>
</evidence>
<evidence type="ECO:0000313" key="2">
    <source>
        <dbReference type="Proteomes" id="UP001283341"/>
    </source>
</evidence>
<gene>
    <name evidence="1" type="ORF">B0H66DRAFT_539032</name>
</gene>
<name>A0AAE0HS76_9PEZI</name>
<reference evidence="1" key="1">
    <citation type="journal article" date="2023" name="Mol. Phylogenet. Evol.">
        <title>Genome-scale phylogeny and comparative genomics of the fungal order Sordariales.</title>
        <authorList>
            <person name="Hensen N."/>
            <person name="Bonometti L."/>
            <person name="Westerberg I."/>
            <person name="Brannstrom I.O."/>
            <person name="Guillou S."/>
            <person name="Cros-Aarteil S."/>
            <person name="Calhoun S."/>
            <person name="Haridas S."/>
            <person name="Kuo A."/>
            <person name="Mondo S."/>
            <person name="Pangilinan J."/>
            <person name="Riley R."/>
            <person name="LaButti K."/>
            <person name="Andreopoulos B."/>
            <person name="Lipzen A."/>
            <person name="Chen C."/>
            <person name="Yan M."/>
            <person name="Daum C."/>
            <person name="Ng V."/>
            <person name="Clum A."/>
            <person name="Steindorff A."/>
            <person name="Ohm R.A."/>
            <person name="Martin F."/>
            <person name="Silar P."/>
            <person name="Natvig D.O."/>
            <person name="Lalanne C."/>
            <person name="Gautier V."/>
            <person name="Ament-Velasquez S.L."/>
            <person name="Kruys A."/>
            <person name="Hutchinson M.I."/>
            <person name="Powell A.J."/>
            <person name="Barry K."/>
            <person name="Miller A.N."/>
            <person name="Grigoriev I.V."/>
            <person name="Debuchy R."/>
            <person name="Gladieux P."/>
            <person name="Hiltunen Thoren M."/>
            <person name="Johannesson H."/>
        </authorList>
    </citation>
    <scope>NUCLEOTIDE SEQUENCE</scope>
    <source>
        <strain evidence="1">CBS 118394</strain>
    </source>
</reference>
<protein>
    <recommendedName>
        <fullName evidence="3">Deacetylase sirtuin-type domain-containing protein</fullName>
    </recommendedName>
</protein>
<evidence type="ECO:0008006" key="3">
    <source>
        <dbReference type="Google" id="ProtNLM"/>
    </source>
</evidence>
<organism evidence="1 2">
    <name type="scientific">Apodospora peruviana</name>
    <dbReference type="NCBI Taxonomy" id="516989"/>
    <lineage>
        <taxon>Eukaryota</taxon>
        <taxon>Fungi</taxon>
        <taxon>Dikarya</taxon>
        <taxon>Ascomycota</taxon>
        <taxon>Pezizomycotina</taxon>
        <taxon>Sordariomycetes</taxon>
        <taxon>Sordariomycetidae</taxon>
        <taxon>Sordariales</taxon>
        <taxon>Lasiosphaeriaceae</taxon>
        <taxon>Apodospora</taxon>
    </lineage>
</organism>
<dbReference type="Proteomes" id="UP001283341">
    <property type="component" value="Unassembled WGS sequence"/>
</dbReference>
<accession>A0AAE0HS76</accession>